<gene>
    <name evidence="1" type="ordered locus">Cphamn1_2256</name>
</gene>
<accession>B3ENS1</accession>
<protein>
    <recommendedName>
        <fullName evidence="2">Plasmid stabilization system</fullName>
    </recommendedName>
</protein>
<dbReference type="HOGENOM" id="CLU_2129024_0_0_10"/>
<name>B3ENS1_CHLPB</name>
<evidence type="ECO:0000313" key="1">
    <source>
        <dbReference type="EMBL" id="ACE05160.1"/>
    </source>
</evidence>
<reference evidence="1" key="1">
    <citation type="submission" date="2008-06" db="EMBL/GenBank/DDBJ databases">
        <title>Complete sequence of Chlorobium phaeobacteroides BS1.</title>
        <authorList>
            <consortium name="US DOE Joint Genome Institute"/>
            <person name="Lucas S."/>
            <person name="Copeland A."/>
            <person name="Lapidus A."/>
            <person name="Glavina del Rio T."/>
            <person name="Dalin E."/>
            <person name="Tice H."/>
            <person name="Bruce D."/>
            <person name="Goodwin L."/>
            <person name="Pitluck S."/>
            <person name="Schmutz J."/>
            <person name="Larimer F."/>
            <person name="Land M."/>
            <person name="Hauser L."/>
            <person name="Kyrpides N."/>
            <person name="Ovchinnikova G."/>
            <person name="Li T."/>
            <person name="Liu Z."/>
            <person name="Zhao F."/>
            <person name="Overmann J."/>
            <person name="Bryant D.A."/>
            <person name="Richardson P."/>
        </authorList>
    </citation>
    <scope>NUCLEOTIDE SEQUENCE [LARGE SCALE GENOMIC DNA]</scope>
    <source>
        <strain evidence="1">BS1</strain>
    </source>
</reference>
<dbReference type="EMBL" id="CP001101">
    <property type="protein sequence ID" value="ACE05160.1"/>
    <property type="molecule type" value="Genomic_DNA"/>
</dbReference>
<dbReference type="eggNOG" id="COG3668">
    <property type="taxonomic scope" value="Bacteria"/>
</dbReference>
<sequence>MSKITFLPYAKQELDDATRFYEMEFKGLGLSFRDEVKKAVMRIAEYPKAWPLERGDIRKCMLHKFSYNLNNSPKEEKKCVQGQETFPFLSFPCLTRESIVGAGVCMDAGSSPA</sequence>
<proteinExistence type="predicted"/>
<dbReference type="AlphaFoldDB" id="B3ENS1"/>
<dbReference type="STRING" id="331678.Cphamn1_2256"/>
<dbReference type="KEGG" id="cpb:Cphamn1_2256"/>
<evidence type="ECO:0008006" key="2">
    <source>
        <dbReference type="Google" id="ProtNLM"/>
    </source>
</evidence>
<organism evidence="1">
    <name type="scientific">Chlorobium phaeobacteroides (strain BS1)</name>
    <dbReference type="NCBI Taxonomy" id="331678"/>
    <lineage>
        <taxon>Bacteria</taxon>
        <taxon>Pseudomonadati</taxon>
        <taxon>Chlorobiota</taxon>
        <taxon>Chlorobiia</taxon>
        <taxon>Chlorobiales</taxon>
        <taxon>Chlorobiaceae</taxon>
        <taxon>Chlorobium/Pelodictyon group</taxon>
        <taxon>Chlorobium</taxon>
    </lineage>
</organism>